<sequence>MCKLYLSLIFCFALVHHLNCQAKLHVEVLYESLCPDSLSFITQQLHPVFKELAPYVDLKLTPFGKSASLENGAHFVCQHGPQECKGNKIQSCVLNTIPDQSVQVDYVNCFMKTFRKEQRNEQEFGQTCAEAAGVDFNQISECYSSALGTRLQLLAEEVTAKISPKFVPTILYNGQFNQDLQDASLVDFRRVVCTLISSAYPEACQGPAIIRL</sequence>
<dbReference type="Pfam" id="PF03227">
    <property type="entry name" value="GILT"/>
    <property type="match status" value="1"/>
</dbReference>
<evidence type="ECO:0000313" key="5">
    <source>
        <dbReference type="Proteomes" id="UP001168821"/>
    </source>
</evidence>
<dbReference type="Proteomes" id="UP001168821">
    <property type="component" value="Unassembled WGS sequence"/>
</dbReference>
<dbReference type="EMBL" id="JALNTZ010000004">
    <property type="protein sequence ID" value="KAJ3656529.1"/>
    <property type="molecule type" value="Genomic_DNA"/>
</dbReference>
<feature type="signal peptide" evidence="3">
    <location>
        <begin position="1"/>
        <end position="17"/>
    </location>
</feature>
<keyword evidence="2" id="KW-0325">Glycoprotein</keyword>
<evidence type="ECO:0000313" key="4">
    <source>
        <dbReference type="EMBL" id="KAJ3656529.1"/>
    </source>
</evidence>
<keyword evidence="3" id="KW-0732">Signal</keyword>
<keyword evidence="5" id="KW-1185">Reference proteome</keyword>
<evidence type="ECO:0000256" key="1">
    <source>
        <dbReference type="ARBA" id="ARBA00005679"/>
    </source>
</evidence>
<organism evidence="4 5">
    <name type="scientific">Zophobas morio</name>
    <dbReference type="NCBI Taxonomy" id="2755281"/>
    <lineage>
        <taxon>Eukaryota</taxon>
        <taxon>Metazoa</taxon>
        <taxon>Ecdysozoa</taxon>
        <taxon>Arthropoda</taxon>
        <taxon>Hexapoda</taxon>
        <taxon>Insecta</taxon>
        <taxon>Pterygota</taxon>
        <taxon>Neoptera</taxon>
        <taxon>Endopterygota</taxon>
        <taxon>Coleoptera</taxon>
        <taxon>Polyphaga</taxon>
        <taxon>Cucujiformia</taxon>
        <taxon>Tenebrionidae</taxon>
        <taxon>Zophobas</taxon>
    </lineage>
</organism>
<dbReference type="Gene3D" id="3.40.30.10">
    <property type="entry name" value="Glutaredoxin"/>
    <property type="match status" value="1"/>
</dbReference>
<dbReference type="PANTHER" id="PTHR13234:SF68">
    <property type="entry name" value="GH19763P"/>
    <property type="match status" value="1"/>
</dbReference>
<gene>
    <name evidence="4" type="ORF">Zmor_015600</name>
</gene>
<reference evidence="4" key="1">
    <citation type="journal article" date="2023" name="G3 (Bethesda)">
        <title>Whole genome assemblies of Zophobas morio and Tenebrio molitor.</title>
        <authorList>
            <person name="Kaur S."/>
            <person name="Stinson S.A."/>
            <person name="diCenzo G.C."/>
        </authorList>
    </citation>
    <scope>NUCLEOTIDE SEQUENCE</scope>
    <source>
        <strain evidence="4">QUZm001</strain>
    </source>
</reference>
<dbReference type="InterPro" id="IPR004911">
    <property type="entry name" value="Interferon-induced_GILT"/>
</dbReference>
<evidence type="ECO:0008006" key="6">
    <source>
        <dbReference type="Google" id="ProtNLM"/>
    </source>
</evidence>
<comment type="caution">
    <text evidence="4">The sequence shown here is derived from an EMBL/GenBank/DDBJ whole genome shotgun (WGS) entry which is preliminary data.</text>
</comment>
<comment type="similarity">
    <text evidence="1">Belongs to the GILT family.</text>
</comment>
<evidence type="ECO:0000256" key="2">
    <source>
        <dbReference type="ARBA" id="ARBA00023180"/>
    </source>
</evidence>
<accession>A0AA38MHU0</accession>
<feature type="chain" id="PRO_5041419723" description="Gamma-interferon-inducible lysosomal thiol reductase" evidence="3">
    <location>
        <begin position="18"/>
        <end position="212"/>
    </location>
</feature>
<protein>
    <recommendedName>
        <fullName evidence="6">Gamma-interferon-inducible lysosomal thiol reductase</fullName>
    </recommendedName>
</protein>
<evidence type="ECO:0000256" key="3">
    <source>
        <dbReference type="SAM" id="SignalP"/>
    </source>
</evidence>
<proteinExistence type="inferred from homology"/>
<dbReference type="PANTHER" id="PTHR13234">
    <property type="entry name" value="GAMMA-INTERFERON INDUCIBLE LYSOSOMAL THIOL REDUCTASE GILT"/>
    <property type="match status" value="1"/>
</dbReference>
<name>A0AA38MHU0_9CUCU</name>
<dbReference type="AlphaFoldDB" id="A0AA38MHU0"/>
<dbReference type="GO" id="GO:0016671">
    <property type="term" value="F:oxidoreductase activity, acting on a sulfur group of donors, disulfide as acceptor"/>
    <property type="evidence" value="ECO:0007669"/>
    <property type="project" value="InterPro"/>
</dbReference>